<dbReference type="InterPro" id="IPR005801">
    <property type="entry name" value="ADC_synthase"/>
</dbReference>
<dbReference type="InterPro" id="IPR004561">
    <property type="entry name" value="IsoChor_synthase"/>
</dbReference>
<keyword evidence="4 7" id="KW-0413">Isomerase</keyword>
<keyword evidence="8" id="KW-1185">Reference proteome</keyword>
<evidence type="ECO:0000256" key="5">
    <source>
        <dbReference type="ARBA" id="ARBA00041564"/>
    </source>
</evidence>
<comment type="catalytic activity">
    <reaction evidence="1">
        <text>chorismate = isochorismate</text>
        <dbReference type="Rhea" id="RHEA:18985"/>
        <dbReference type="ChEBI" id="CHEBI:29748"/>
        <dbReference type="ChEBI" id="CHEBI:29780"/>
        <dbReference type="EC" id="5.4.4.2"/>
    </reaction>
</comment>
<evidence type="ECO:0000313" key="8">
    <source>
        <dbReference type="Proteomes" id="UP000320055"/>
    </source>
</evidence>
<name>A0A563VNM7_9CYAN</name>
<dbReference type="Pfam" id="PF00425">
    <property type="entry name" value="Chorismate_bind"/>
    <property type="match status" value="1"/>
</dbReference>
<dbReference type="AlphaFoldDB" id="A0A563VNM7"/>
<reference evidence="7 8" key="1">
    <citation type="submission" date="2019-01" db="EMBL/GenBank/DDBJ databases">
        <authorList>
            <person name="Brito A."/>
        </authorList>
    </citation>
    <scope>NUCLEOTIDE SEQUENCE [LARGE SCALE GENOMIC DNA]</scope>
    <source>
        <strain evidence="7">1</strain>
    </source>
</reference>
<dbReference type="Gene3D" id="3.60.120.10">
    <property type="entry name" value="Anthranilate synthase"/>
    <property type="match status" value="1"/>
</dbReference>
<dbReference type="NCBIfam" id="TIGR00543">
    <property type="entry name" value="isochor_syn"/>
    <property type="match status" value="1"/>
</dbReference>
<evidence type="ECO:0000256" key="3">
    <source>
        <dbReference type="ARBA" id="ARBA00012824"/>
    </source>
</evidence>
<dbReference type="GO" id="GO:0008909">
    <property type="term" value="F:isochorismate synthase activity"/>
    <property type="evidence" value="ECO:0007669"/>
    <property type="project" value="UniProtKB-EC"/>
</dbReference>
<feature type="domain" description="Chorismate-utilising enzyme C-terminal" evidence="6">
    <location>
        <begin position="221"/>
        <end position="473"/>
    </location>
</feature>
<dbReference type="PANTHER" id="PTHR42839">
    <property type="entry name" value="ISOCHORISMATE SYNTHASE ENTC"/>
    <property type="match status" value="1"/>
</dbReference>
<dbReference type="Proteomes" id="UP000320055">
    <property type="component" value="Unassembled WGS sequence"/>
</dbReference>
<accession>A0A563VNM7</accession>
<comment type="similarity">
    <text evidence="2">Belongs to the isochorismate synthase family.</text>
</comment>
<gene>
    <name evidence="7" type="ORF">H1P_1780005</name>
</gene>
<dbReference type="EMBL" id="CAACVJ010000088">
    <property type="protein sequence ID" value="VEP13012.1"/>
    <property type="molecule type" value="Genomic_DNA"/>
</dbReference>
<evidence type="ECO:0000256" key="2">
    <source>
        <dbReference type="ARBA" id="ARBA00005297"/>
    </source>
</evidence>
<proteinExistence type="inferred from homology"/>
<evidence type="ECO:0000313" key="7">
    <source>
        <dbReference type="EMBL" id="VEP13012.1"/>
    </source>
</evidence>
<dbReference type="EC" id="5.4.4.2" evidence="3"/>
<evidence type="ECO:0000256" key="1">
    <source>
        <dbReference type="ARBA" id="ARBA00000799"/>
    </source>
</evidence>
<protein>
    <recommendedName>
        <fullName evidence="3">isochorismate synthase</fullName>
        <ecNumber evidence="3">5.4.4.2</ecNumber>
    </recommendedName>
    <alternativeName>
        <fullName evidence="5">Isochorismate mutase</fullName>
    </alternativeName>
</protein>
<dbReference type="PANTHER" id="PTHR42839:SF2">
    <property type="entry name" value="ISOCHORISMATE SYNTHASE ENTC"/>
    <property type="match status" value="1"/>
</dbReference>
<evidence type="ECO:0000256" key="4">
    <source>
        <dbReference type="ARBA" id="ARBA00023235"/>
    </source>
</evidence>
<sequence length="482" mass="55095">MTQSKISMPVISQENEFILDRLELDNFWHHRSFSFSVDESTKILSFVQKIPVVDPLAVLQQFAPTNTLRFYWENPSKQEAIAAWGITRNLTIESNARFAKTQSFIKSCFKQIISEGDTNINGSEARIFCSFSFFSQSELANKSHPAATIFLPRFQIAKKNKNHFFIVNFPLVNQQNLKQIKTQFSQKIQSIDWSRYEQLSTREREEVSWEERNLFSAQNSQYFKSTVRSALDSIAIDELSKIVIAHAVDIKSEKHFNVTDSLSNLRERHPDCYIFAIGNDRGQDFIGASPERLVSIQNKQLVTDALAGSAPRGKSTSEDVQWANILLKNRKEKREHQAVSDFILERLQDMGLKPHQLPLQLLQLSNIQHLWTPIYAHLPKGIDPLDIVAQLHPTPAVAGVPNKIVFDKIRHYEKFDRALYAAPLGWIDRRENCEFVVGIRSALIEKNRARLYAGAGIVSGSNPDKEFVEIQLKLQSLLKALV</sequence>
<dbReference type="InterPro" id="IPR015890">
    <property type="entry name" value="Chorismate_C"/>
</dbReference>
<dbReference type="OrthoDB" id="9803598at2"/>
<dbReference type="SUPFAM" id="SSF56322">
    <property type="entry name" value="ADC synthase"/>
    <property type="match status" value="1"/>
</dbReference>
<evidence type="ECO:0000259" key="6">
    <source>
        <dbReference type="Pfam" id="PF00425"/>
    </source>
</evidence>
<organism evidence="7 8">
    <name type="scientific">Hyella patelloides LEGE 07179</name>
    <dbReference type="NCBI Taxonomy" id="945734"/>
    <lineage>
        <taxon>Bacteria</taxon>
        <taxon>Bacillati</taxon>
        <taxon>Cyanobacteriota</taxon>
        <taxon>Cyanophyceae</taxon>
        <taxon>Pleurocapsales</taxon>
        <taxon>Hyellaceae</taxon>
        <taxon>Hyella</taxon>
    </lineage>
</organism>